<sequence length="394" mass="44981">MDYIDFCKKYYATTKIPISLLLGTAGKYSTIGELFSVEPLTDYPVLAGGPNPSIHFYSSEIIYGCICIEETDYVIILGPIFECPVTPSQINLFMQESAVPAAYREQIVEFLYTIPTTSRLHLARHLSLLHLILNRKNADIPEILEISFGNTVNRNSHNVKQFIENKENEELHSTHYMELELYEHIRNGNPKKLADFLKSTPLNLNEKKLAKSPLRQAKNIFISTVTNVGMIGAIPGGVDVERTYHLMDMYIQECEQLQTLKEINDLQYQMLFDFCEKAGETHIPSGISADIYACMNYIRSHTNEAIRLEDVAAHIDRSTSFIAKKFKSELGFNPGAYISRCKLEEAKSLLTFTEKSLTEISNYLCYSSQAHFQTAFKKKYGMTPRQYRNKTQQI</sequence>
<keyword evidence="3" id="KW-0804">Transcription</keyword>
<dbReference type="GO" id="GO:0003700">
    <property type="term" value="F:DNA-binding transcription factor activity"/>
    <property type="evidence" value="ECO:0007669"/>
    <property type="project" value="InterPro"/>
</dbReference>
<dbReference type="PROSITE" id="PS01124">
    <property type="entry name" value="HTH_ARAC_FAMILY_2"/>
    <property type="match status" value="1"/>
</dbReference>
<dbReference type="PANTHER" id="PTHR43280">
    <property type="entry name" value="ARAC-FAMILY TRANSCRIPTIONAL REGULATOR"/>
    <property type="match status" value="1"/>
</dbReference>
<dbReference type="RefSeq" id="WP_055266003.1">
    <property type="nucleotide sequence ID" value="NZ_CZAL01000005.1"/>
</dbReference>
<dbReference type="Proteomes" id="UP000737612">
    <property type="component" value="Unassembled WGS sequence"/>
</dbReference>
<evidence type="ECO:0000256" key="2">
    <source>
        <dbReference type="ARBA" id="ARBA00023125"/>
    </source>
</evidence>
<proteinExistence type="predicted"/>
<dbReference type="GO" id="GO:0043565">
    <property type="term" value="F:sequence-specific DNA binding"/>
    <property type="evidence" value="ECO:0007669"/>
    <property type="project" value="InterPro"/>
</dbReference>
<evidence type="ECO:0000313" key="7">
    <source>
        <dbReference type="EMBL" id="NSE16317.1"/>
    </source>
</evidence>
<dbReference type="Proteomes" id="UP000095709">
    <property type="component" value="Unassembled WGS sequence"/>
</dbReference>
<protein>
    <submittedName>
        <fullName evidence="6">Helix-turn-helix domain-containing protein</fullName>
    </submittedName>
    <submittedName>
        <fullName evidence="5">L-rhamnose operon regulatory protein rhaS</fullName>
    </submittedName>
</protein>
<evidence type="ECO:0000259" key="4">
    <source>
        <dbReference type="PROSITE" id="PS01124"/>
    </source>
</evidence>
<evidence type="ECO:0000313" key="9">
    <source>
        <dbReference type="Proteomes" id="UP000768180"/>
    </source>
</evidence>
<reference evidence="7" key="3">
    <citation type="submission" date="2020-02" db="EMBL/GenBank/DDBJ databases">
        <authorList>
            <person name="Littmann E."/>
            <person name="Sorbara M."/>
        </authorList>
    </citation>
    <scope>NUCLEOTIDE SEQUENCE</scope>
    <source>
        <strain evidence="7">MSK.14.54</strain>
    </source>
</reference>
<reference evidence="5 8" key="1">
    <citation type="submission" date="2015-09" db="EMBL/GenBank/DDBJ databases">
        <authorList>
            <consortium name="Pathogen Informatics"/>
        </authorList>
    </citation>
    <scope>NUCLEOTIDE SEQUENCE [LARGE SCALE GENOMIC DNA]</scope>
    <source>
        <strain evidence="5 8">2789STDY5834885</strain>
    </source>
</reference>
<dbReference type="EMBL" id="JAFHBD010000013">
    <property type="protein sequence ID" value="MBN2952803.1"/>
    <property type="molecule type" value="Genomic_DNA"/>
</dbReference>
<evidence type="ECO:0000313" key="5">
    <source>
        <dbReference type="EMBL" id="CUP06499.1"/>
    </source>
</evidence>
<dbReference type="InterPro" id="IPR020449">
    <property type="entry name" value="Tscrpt_reg_AraC-type_HTH"/>
</dbReference>
<evidence type="ECO:0000256" key="3">
    <source>
        <dbReference type="ARBA" id="ARBA00023163"/>
    </source>
</evidence>
<dbReference type="Pfam" id="PF12833">
    <property type="entry name" value="HTH_18"/>
    <property type="match status" value="1"/>
</dbReference>
<evidence type="ECO:0000256" key="1">
    <source>
        <dbReference type="ARBA" id="ARBA00023015"/>
    </source>
</evidence>
<keyword evidence="1" id="KW-0805">Transcription regulation</keyword>
<dbReference type="SUPFAM" id="SSF46689">
    <property type="entry name" value="Homeodomain-like"/>
    <property type="match status" value="2"/>
</dbReference>
<accession>A0A174KAY5</accession>
<keyword evidence="9" id="KW-1185">Reference proteome</keyword>
<dbReference type="Proteomes" id="UP000768180">
    <property type="component" value="Unassembled WGS sequence"/>
</dbReference>
<dbReference type="EMBL" id="CZAL01000005">
    <property type="protein sequence ID" value="CUP06499.1"/>
    <property type="molecule type" value="Genomic_DNA"/>
</dbReference>
<feature type="domain" description="HTH araC/xylS-type" evidence="4">
    <location>
        <begin position="292"/>
        <end position="390"/>
    </location>
</feature>
<dbReference type="Gene3D" id="1.10.10.60">
    <property type="entry name" value="Homeodomain-like"/>
    <property type="match status" value="2"/>
</dbReference>
<name>A0A174KAY5_9FIRM</name>
<dbReference type="EMBL" id="JAAITQ010000011">
    <property type="protein sequence ID" value="NSE16317.1"/>
    <property type="molecule type" value="Genomic_DNA"/>
</dbReference>
<reference evidence="6" key="4">
    <citation type="submission" date="2021-02" db="EMBL/GenBank/DDBJ databases">
        <title>Metagenome-assembled genomes from human diarrheal sample B26.</title>
        <authorList>
            <person name="Ateba T.P."/>
            <person name="Alayande K.A."/>
            <person name="Mwanza M."/>
        </authorList>
    </citation>
    <scope>NUCLEOTIDE SEQUENCE</scope>
    <source>
        <strain evidence="6">06WH</strain>
    </source>
</reference>
<dbReference type="SMART" id="SM00342">
    <property type="entry name" value="HTH_ARAC"/>
    <property type="match status" value="1"/>
</dbReference>
<organism evidence="5 8">
    <name type="scientific">Fusicatenibacter saccharivorans</name>
    <dbReference type="NCBI Taxonomy" id="1150298"/>
    <lineage>
        <taxon>Bacteria</taxon>
        <taxon>Bacillati</taxon>
        <taxon>Bacillota</taxon>
        <taxon>Clostridia</taxon>
        <taxon>Lachnospirales</taxon>
        <taxon>Lachnospiraceae</taxon>
        <taxon>Fusicatenibacter</taxon>
    </lineage>
</organism>
<keyword evidence="2" id="KW-0238">DNA-binding</keyword>
<dbReference type="InterPro" id="IPR009057">
    <property type="entry name" value="Homeodomain-like_sf"/>
</dbReference>
<dbReference type="InterPro" id="IPR018060">
    <property type="entry name" value="HTH_AraC"/>
</dbReference>
<dbReference type="PRINTS" id="PR00032">
    <property type="entry name" value="HTHARAC"/>
</dbReference>
<evidence type="ECO:0000313" key="6">
    <source>
        <dbReference type="EMBL" id="MBN2952803.1"/>
    </source>
</evidence>
<reference evidence="7 9" key="2">
    <citation type="journal article" date="2020" name="Cell Host Microbe">
        <title>Functional and Genomic Variation between Human-Derived Isolates of Lachnospiraceae Reveals Inter- and Intra-Species Diversity.</title>
        <authorList>
            <person name="Sorbara M.T."/>
            <person name="Littmann E.R."/>
            <person name="Fontana E."/>
            <person name="Moody T.U."/>
            <person name="Kohout C.E."/>
            <person name="Gjonbalaj M."/>
            <person name="Eaton V."/>
            <person name="Seok R."/>
            <person name="Leiner I.M."/>
            <person name="Pamer E.G."/>
        </authorList>
    </citation>
    <scope>NUCLEOTIDE SEQUENCE [LARGE SCALE GENOMIC DNA]</scope>
    <source>
        <strain evidence="7 9">MSK.14.54</strain>
    </source>
</reference>
<dbReference type="PANTHER" id="PTHR43280:SF28">
    <property type="entry name" value="HTH-TYPE TRANSCRIPTIONAL ACTIVATOR RHAS"/>
    <property type="match status" value="1"/>
</dbReference>
<gene>
    <name evidence="5" type="primary">rhaS_1</name>
    <name evidence="5" type="ORF">ERS852498_01161</name>
    <name evidence="7" type="ORF">G5B05_07845</name>
    <name evidence="6" type="ORF">JTJ23_04225</name>
</gene>
<evidence type="ECO:0000313" key="8">
    <source>
        <dbReference type="Proteomes" id="UP000095709"/>
    </source>
</evidence>
<dbReference type="AlphaFoldDB" id="A0A174KAY5"/>